<evidence type="ECO:0000256" key="3">
    <source>
        <dbReference type="ARBA" id="ARBA00022428"/>
    </source>
</evidence>
<dbReference type="KEGG" id="ock:EXM22_09445"/>
<keyword evidence="7 9" id="KW-1133">Transmembrane helix</keyword>
<evidence type="ECO:0000256" key="7">
    <source>
        <dbReference type="ARBA" id="ARBA00022989"/>
    </source>
</evidence>
<protein>
    <submittedName>
        <fullName evidence="10">1,4-dihydroxy-2-naphthoate polyprenyltransferase</fullName>
        <ecNumber evidence="10">2.5.1.74</ecNumber>
    </submittedName>
</protein>
<evidence type="ECO:0000256" key="8">
    <source>
        <dbReference type="ARBA" id="ARBA00023136"/>
    </source>
</evidence>
<evidence type="ECO:0000313" key="10">
    <source>
        <dbReference type="EMBL" id="QEN08199.1"/>
    </source>
</evidence>
<feature type="transmembrane region" description="Helical" evidence="9">
    <location>
        <begin position="43"/>
        <end position="62"/>
    </location>
</feature>
<dbReference type="GO" id="GO:0009234">
    <property type="term" value="P:menaquinone biosynthetic process"/>
    <property type="evidence" value="ECO:0007669"/>
    <property type="project" value="UniProtKB-UniPathway"/>
</dbReference>
<proteinExistence type="predicted"/>
<sequence>MSFRTFLKLVEIQTKIASLFPFVFATLYSLYRYETLNFTRLALMFISLLFFDMTTTAINNYMDYKKALDRDFRDLHNVIGIEAIPIGHVRMSIFLMITVAILAGILLTAQTGPVVLLLGILSFFVGIFYTYGPIPISRMPLGEILSGFMMGFVIIFISVYIHAPSMAVLSLKEGVLVLQMDLLELVSILLVSSPFIFFISNLMLANNLCDLEQDVLNDRFLLPYYLGIKVSLLVFRYSYFAAYLFIVLSVILKILPLFSLLSLISFPLVLNNIRLFEDRQIKGETFALSVQNLTFFSLGYIFTLVPGLFV</sequence>
<dbReference type="Pfam" id="PF01040">
    <property type="entry name" value="UbiA"/>
    <property type="match status" value="1"/>
</dbReference>
<evidence type="ECO:0000256" key="9">
    <source>
        <dbReference type="SAM" id="Phobius"/>
    </source>
</evidence>
<feature type="transmembrane region" description="Helical" evidence="9">
    <location>
        <begin position="183"/>
        <end position="204"/>
    </location>
</feature>
<dbReference type="GO" id="GO:0046428">
    <property type="term" value="F:1,4-dihydroxy-2-naphthoate polyprenyltransferase activity"/>
    <property type="evidence" value="ECO:0007669"/>
    <property type="project" value="UniProtKB-EC"/>
</dbReference>
<dbReference type="CDD" id="cd13962">
    <property type="entry name" value="PT_UbiA_UBIAD1"/>
    <property type="match status" value="1"/>
</dbReference>
<dbReference type="NCBIfam" id="NF004752">
    <property type="entry name" value="PRK06080.1-4"/>
    <property type="match status" value="1"/>
</dbReference>
<feature type="transmembrane region" description="Helical" evidence="9">
    <location>
        <begin position="83"/>
        <end position="107"/>
    </location>
</feature>
<dbReference type="RefSeq" id="WP_149486279.1">
    <property type="nucleotide sequence ID" value="NZ_CP036150.1"/>
</dbReference>
<dbReference type="Gene3D" id="1.10.357.140">
    <property type="entry name" value="UbiA prenyltransferase"/>
    <property type="match status" value="1"/>
</dbReference>
<keyword evidence="8 9" id="KW-0472">Membrane</keyword>
<dbReference type="GO" id="GO:0042371">
    <property type="term" value="P:vitamin K biosynthetic process"/>
    <property type="evidence" value="ECO:0007669"/>
    <property type="project" value="TreeGrafter"/>
</dbReference>
<dbReference type="UniPathway" id="UPA00079"/>
<name>A0A5C1QLV2_9SPIO</name>
<organism evidence="10 11">
    <name type="scientific">Oceanispirochaeta crateris</name>
    <dbReference type="NCBI Taxonomy" id="2518645"/>
    <lineage>
        <taxon>Bacteria</taxon>
        <taxon>Pseudomonadati</taxon>
        <taxon>Spirochaetota</taxon>
        <taxon>Spirochaetia</taxon>
        <taxon>Spirochaetales</taxon>
        <taxon>Spirochaetaceae</taxon>
        <taxon>Oceanispirochaeta</taxon>
    </lineage>
</organism>
<evidence type="ECO:0000256" key="4">
    <source>
        <dbReference type="ARBA" id="ARBA00022475"/>
    </source>
</evidence>
<evidence type="ECO:0000256" key="5">
    <source>
        <dbReference type="ARBA" id="ARBA00022679"/>
    </source>
</evidence>
<gene>
    <name evidence="10" type="ORF">EXM22_09445</name>
</gene>
<keyword evidence="6 9" id="KW-0812">Transmembrane</keyword>
<keyword evidence="3" id="KW-0474">Menaquinone biosynthesis</keyword>
<dbReference type="PANTHER" id="PTHR13929">
    <property type="entry name" value="1,4-DIHYDROXY-2-NAPHTHOATE OCTAPRENYLTRANSFERASE"/>
    <property type="match status" value="1"/>
</dbReference>
<dbReference type="EMBL" id="CP036150">
    <property type="protein sequence ID" value="QEN08199.1"/>
    <property type="molecule type" value="Genomic_DNA"/>
</dbReference>
<feature type="transmembrane region" description="Helical" evidence="9">
    <location>
        <begin position="144"/>
        <end position="163"/>
    </location>
</feature>
<keyword evidence="5 10" id="KW-0808">Transferase</keyword>
<keyword evidence="11" id="KW-1185">Reference proteome</keyword>
<evidence type="ECO:0000256" key="1">
    <source>
        <dbReference type="ARBA" id="ARBA00004141"/>
    </source>
</evidence>
<evidence type="ECO:0000256" key="2">
    <source>
        <dbReference type="ARBA" id="ARBA00004863"/>
    </source>
</evidence>
<feature type="transmembrane region" description="Helical" evidence="9">
    <location>
        <begin position="254"/>
        <end position="273"/>
    </location>
</feature>
<keyword evidence="4" id="KW-1003">Cell membrane</keyword>
<dbReference type="EC" id="2.5.1.74" evidence="10"/>
<dbReference type="GO" id="GO:0016020">
    <property type="term" value="C:membrane"/>
    <property type="evidence" value="ECO:0007669"/>
    <property type="project" value="UniProtKB-SubCell"/>
</dbReference>
<feature type="transmembrane region" description="Helical" evidence="9">
    <location>
        <begin position="285"/>
        <end position="309"/>
    </location>
</feature>
<comment type="subcellular location">
    <subcellularLocation>
        <location evidence="1">Membrane</location>
        <topology evidence="1">Multi-pass membrane protein</topology>
    </subcellularLocation>
</comment>
<dbReference type="OrthoDB" id="9767568at2"/>
<comment type="pathway">
    <text evidence="2">Quinol/quinone metabolism; menaquinone biosynthesis.</text>
</comment>
<dbReference type="InterPro" id="IPR000537">
    <property type="entry name" value="UbiA_prenyltransferase"/>
</dbReference>
<evidence type="ECO:0000256" key="6">
    <source>
        <dbReference type="ARBA" id="ARBA00022692"/>
    </source>
</evidence>
<dbReference type="InterPro" id="IPR044878">
    <property type="entry name" value="UbiA_sf"/>
</dbReference>
<reference evidence="10 11" key="1">
    <citation type="submission" date="2019-02" db="EMBL/GenBank/DDBJ databases">
        <title>Complete Genome Sequence and Methylome Analysis of free living Spirochaetas.</title>
        <authorList>
            <person name="Fomenkov A."/>
            <person name="Dubinina G."/>
            <person name="Leshcheva N."/>
            <person name="Mikheeva N."/>
            <person name="Grabovich M."/>
            <person name="Vincze T."/>
            <person name="Roberts R.J."/>
        </authorList>
    </citation>
    <scope>NUCLEOTIDE SEQUENCE [LARGE SCALE GENOMIC DNA]</scope>
    <source>
        <strain evidence="10 11">K2</strain>
    </source>
</reference>
<feature type="transmembrane region" description="Helical" evidence="9">
    <location>
        <begin position="224"/>
        <end position="248"/>
    </location>
</feature>
<dbReference type="AlphaFoldDB" id="A0A5C1QLV2"/>
<dbReference type="InterPro" id="IPR026046">
    <property type="entry name" value="UBIAD1"/>
</dbReference>
<dbReference type="Proteomes" id="UP000324209">
    <property type="component" value="Chromosome"/>
</dbReference>
<accession>A0A5C1QLV2</accession>
<dbReference type="PANTHER" id="PTHR13929:SF0">
    <property type="entry name" value="UBIA PRENYLTRANSFERASE DOMAIN-CONTAINING PROTEIN 1"/>
    <property type="match status" value="1"/>
</dbReference>
<evidence type="ECO:0000313" key="11">
    <source>
        <dbReference type="Proteomes" id="UP000324209"/>
    </source>
</evidence>
<feature type="transmembrane region" description="Helical" evidence="9">
    <location>
        <begin position="113"/>
        <end position="132"/>
    </location>
</feature>